<dbReference type="PROSITE" id="PS50200">
    <property type="entry name" value="RA"/>
    <property type="match status" value="1"/>
</dbReference>
<dbReference type="SUPFAM" id="SSF54236">
    <property type="entry name" value="Ubiquitin-like"/>
    <property type="match status" value="1"/>
</dbReference>
<dbReference type="PANTHER" id="PTHR11243:SF25">
    <property type="entry name" value="GROWTH FACTOR RECEPTOR-BOUND PROTEIN 7"/>
    <property type="match status" value="1"/>
</dbReference>
<dbReference type="Gene3D" id="3.10.20.90">
    <property type="entry name" value="Phosphatidylinositol 3-kinase Catalytic Subunit, Chain A, domain 1"/>
    <property type="match status" value="1"/>
</dbReference>
<dbReference type="InterPro" id="IPR039664">
    <property type="entry name" value="GRB/APBB1IP"/>
</dbReference>
<dbReference type="Proteomes" id="UP000018936">
    <property type="component" value="Unassembled WGS sequence"/>
</dbReference>
<dbReference type="InterPro" id="IPR029071">
    <property type="entry name" value="Ubiquitin-like_domsf"/>
</dbReference>
<dbReference type="GO" id="GO:0007165">
    <property type="term" value="P:signal transduction"/>
    <property type="evidence" value="ECO:0007669"/>
    <property type="project" value="InterPro"/>
</dbReference>
<keyword evidence="2" id="KW-0675">Receptor</keyword>
<name>V8PG45_OPHHA</name>
<dbReference type="PANTHER" id="PTHR11243">
    <property type="entry name" value="GROWTH FACTOR RECEPTOR-BOUND PROTEIN"/>
    <property type="match status" value="1"/>
</dbReference>
<reference evidence="2 3" key="1">
    <citation type="journal article" date="2013" name="Proc. Natl. Acad. Sci. U.S.A.">
        <title>The king cobra genome reveals dynamic gene evolution and adaptation in the snake venom system.</title>
        <authorList>
            <person name="Vonk F.J."/>
            <person name="Casewell N.R."/>
            <person name="Henkel C.V."/>
            <person name="Heimberg A.M."/>
            <person name="Jansen H.J."/>
            <person name="McCleary R.J."/>
            <person name="Kerkkamp H.M."/>
            <person name="Vos R.A."/>
            <person name="Guerreiro I."/>
            <person name="Calvete J.J."/>
            <person name="Wuster W."/>
            <person name="Woods A.E."/>
            <person name="Logan J.M."/>
            <person name="Harrison R.A."/>
            <person name="Castoe T.A."/>
            <person name="de Koning A.P."/>
            <person name="Pollock D.D."/>
            <person name="Yandell M."/>
            <person name="Calderon D."/>
            <person name="Renjifo C."/>
            <person name="Currier R.B."/>
            <person name="Salgado D."/>
            <person name="Pla D."/>
            <person name="Sanz L."/>
            <person name="Hyder A.S."/>
            <person name="Ribeiro J.M."/>
            <person name="Arntzen J.W."/>
            <person name="van den Thillart G.E."/>
            <person name="Boetzer M."/>
            <person name="Pirovano W."/>
            <person name="Dirks R.P."/>
            <person name="Spaink H.P."/>
            <person name="Duboule D."/>
            <person name="McGlinn E."/>
            <person name="Kini R.M."/>
            <person name="Richardson M.K."/>
        </authorList>
    </citation>
    <scope>NUCLEOTIDE SEQUENCE</scope>
    <source>
        <tissue evidence="2">Blood</tissue>
    </source>
</reference>
<evidence type="ECO:0000313" key="2">
    <source>
        <dbReference type="EMBL" id="ETE72867.1"/>
    </source>
</evidence>
<dbReference type="OrthoDB" id="5977126at2759"/>
<sequence length="172" mass="18977">MLPSLSLDNDMDLGIPKKTLNRMLGNAYEGDLPSDHTGILSNDNPLCNGEQSNFLTHTDVIKRSQPLFIQANRKMKEEKPHTLSLPSIPNPFPELCSPSNSPILTSSTLGPGSQREGGSHVVKVYSEDRTCCSLEITAGTTARHVCEMLVQKTHSLHDDCWSLVEVYHHLSL</sequence>
<feature type="non-terminal residue" evidence="2">
    <location>
        <position position="1"/>
    </location>
</feature>
<dbReference type="Pfam" id="PF21989">
    <property type="entry name" value="RA_2"/>
    <property type="match status" value="1"/>
</dbReference>
<keyword evidence="3" id="KW-1185">Reference proteome</keyword>
<dbReference type="AlphaFoldDB" id="V8PG45"/>
<accession>V8PG45</accession>
<dbReference type="EMBL" id="AZIM01000167">
    <property type="protein sequence ID" value="ETE72867.1"/>
    <property type="molecule type" value="Genomic_DNA"/>
</dbReference>
<proteinExistence type="predicted"/>
<feature type="domain" description="Ras-associating" evidence="1">
    <location>
        <begin position="118"/>
        <end position="172"/>
    </location>
</feature>
<organism evidence="2 3">
    <name type="scientific">Ophiophagus hannah</name>
    <name type="common">King cobra</name>
    <name type="synonym">Naja hannah</name>
    <dbReference type="NCBI Taxonomy" id="8665"/>
    <lineage>
        <taxon>Eukaryota</taxon>
        <taxon>Metazoa</taxon>
        <taxon>Chordata</taxon>
        <taxon>Craniata</taxon>
        <taxon>Vertebrata</taxon>
        <taxon>Euteleostomi</taxon>
        <taxon>Lepidosauria</taxon>
        <taxon>Squamata</taxon>
        <taxon>Bifurcata</taxon>
        <taxon>Unidentata</taxon>
        <taxon>Episquamata</taxon>
        <taxon>Toxicofera</taxon>
        <taxon>Serpentes</taxon>
        <taxon>Colubroidea</taxon>
        <taxon>Elapidae</taxon>
        <taxon>Elapinae</taxon>
        <taxon>Ophiophagus</taxon>
    </lineage>
</organism>
<protein>
    <submittedName>
        <fullName evidence="2">Growth factor receptor-bound protein 7</fullName>
    </submittedName>
</protein>
<dbReference type="InterPro" id="IPR000159">
    <property type="entry name" value="RA_dom"/>
</dbReference>
<gene>
    <name evidence="2" type="primary">GRB7</name>
    <name evidence="2" type="ORF">L345_01291</name>
</gene>
<evidence type="ECO:0000259" key="1">
    <source>
        <dbReference type="PROSITE" id="PS50200"/>
    </source>
</evidence>
<evidence type="ECO:0000313" key="3">
    <source>
        <dbReference type="Proteomes" id="UP000018936"/>
    </source>
</evidence>
<feature type="non-terminal residue" evidence="2">
    <location>
        <position position="172"/>
    </location>
</feature>
<comment type="caution">
    <text evidence="2">The sequence shown here is derived from an EMBL/GenBank/DDBJ whole genome shotgun (WGS) entry which is preliminary data.</text>
</comment>